<evidence type="ECO:0000313" key="2">
    <source>
        <dbReference type="EnsemblMetazoa" id="CJA37735.1"/>
    </source>
</evidence>
<dbReference type="PROSITE" id="PS00028">
    <property type="entry name" value="ZINC_FINGER_C2H2_1"/>
    <property type="match status" value="1"/>
</dbReference>
<dbReference type="InterPro" id="IPR013087">
    <property type="entry name" value="Znf_C2H2_type"/>
</dbReference>
<dbReference type="AlphaFoldDB" id="A0A8R1IS10"/>
<keyword evidence="3" id="KW-1185">Reference proteome</keyword>
<sequence>MCDTMLCGNCRFVSSDFEEFRDHRITGCTKYEESEEPTHRLKCATCNERFIGAWGLLEHLTEFHRMVLFNEEKLSVRLDANLIRLGFYREKLLVY</sequence>
<evidence type="ECO:0000259" key="1">
    <source>
        <dbReference type="PROSITE" id="PS00028"/>
    </source>
</evidence>
<dbReference type="EnsemblMetazoa" id="CJA37735.1">
    <property type="protein sequence ID" value="CJA37735.1"/>
    <property type="gene ID" value="WBGene00213582"/>
</dbReference>
<reference evidence="3" key="1">
    <citation type="submission" date="2010-08" db="EMBL/GenBank/DDBJ databases">
        <authorList>
            <consortium name="Caenorhabditis japonica Sequencing Consortium"/>
            <person name="Wilson R.K."/>
        </authorList>
    </citation>
    <scope>NUCLEOTIDE SEQUENCE [LARGE SCALE GENOMIC DNA]</scope>
    <source>
        <strain evidence="3">DF5081</strain>
    </source>
</reference>
<feature type="domain" description="C2H2-type" evidence="1">
    <location>
        <begin position="43"/>
        <end position="64"/>
    </location>
</feature>
<accession>A0A8R1IS10</accession>
<organism evidence="2 3">
    <name type="scientific">Caenorhabditis japonica</name>
    <dbReference type="NCBI Taxonomy" id="281687"/>
    <lineage>
        <taxon>Eukaryota</taxon>
        <taxon>Metazoa</taxon>
        <taxon>Ecdysozoa</taxon>
        <taxon>Nematoda</taxon>
        <taxon>Chromadorea</taxon>
        <taxon>Rhabditida</taxon>
        <taxon>Rhabditina</taxon>
        <taxon>Rhabditomorpha</taxon>
        <taxon>Rhabditoidea</taxon>
        <taxon>Rhabditidae</taxon>
        <taxon>Peloderinae</taxon>
        <taxon>Caenorhabditis</taxon>
    </lineage>
</organism>
<proteinExistence type="predicted"/>
<evidence type="ECO:0000313" key="3">
    <source>
        <dbReference type="Proteomes" id="UP000005237"/>
    </source>
</evidence>
<name>A0A8R1IS10_CAEJA</name>
<reference evidence="2" key="2">
    <citation type="submission" date="2022-06" db="UniProtKB">
        <authorList>
            <consortium name="EnsemblMetazoa"/>
        </authorList>
    </citation>
    <scope>IDENTIFICATION</scope>
    <source>
        <strain evidence="2">DF5081</strain>
    </source>
</reference>
<dbReference type="Proteomes" id="UP000005237">
    <property type="component" value="Unassembled WGS sequence"/>
</dbReference>
<protein>
    <submittedName>
        <fullName evidence="2">C2H2-type domain-containing protein</fullName>
    </submittedName>
</protein>